<evidence type="ECO:0000259" key="2">
    <source>
        <dbReference type="PROSITE" id="PS50110"/>
    </source>
</evidence>
<reference evidence="4" key="1">
    <citation type="submission" date="2016-10" db="EMBL/GenBank/DDBJ databases">
        <authorList>
            <person name="Varghese N."/>
            <person name="Submissions S."/>
        </authorList>
    </citation>
    <scope>NUCLEOTIDE SEQUENCE [LARGE SCALE GENOMIC DNA]</scope>
    <source>
        <strain evidence="4">DSM 28881</strain>
    </source>
</reference>
<dbReference type="InterPro" id="IPR001789">
    <property type="entry name" value="Sig_transdc_resp-reg_receiver"/>
</dbReference>
<feature type="modified residue" description="4-aspartylphosphate" evidence="1">
    <location>
        <position position="62"/>
    </location>
</feature>
<evidence type="ECO:0000313" key="3">
    <source>
        <dbReference type="EMBL" id="SFJ00481.1"/>
    </source>
</evidence>
<dbReference type="STRING" id="1144750.SAMN05443431_103305"/>
<dbReference type="GO" id="GO:0003677">
    <property type="term" value="F:DNA binding"/>
    <property type="evidence" value="ECO:0007669"/>
    <property type="project" value="UniProtKB-KW"/>
</dbReference>
<keyword evidence="1" id="KW-0597">Phosphoprotein</keyword>
<evidence type="ECO:0000256" key="1">
    <source>
        <dbReference type="PROSITE-ProRule" id="PRU00169"/>
    </source>
</evidence>
<dbReference type="Gene3D" id="3.40.50.2300">
    <property type="match status" value="1"/>
</dbReference>
<feature type="domain" description="Response regulatory" evidence="2">
    <location>
        <begin position="6"/>
        <end position="134"/>
    </location>
</feature>
<gene>
    <name evidence="3" type="ORF">SAMN05443431_103305</name>
</gene>
<proteinExistence type="predicted"/>
<dbReference type="EMBL" id="FORM01000003">
    <property type="protein sequence ID" value="SFJ00481.1"/>
    <property type="molecule type" value="Genomic_DNA"/>
</dbReference>
<accession>A0A1I3MU65</accession>
<evidence type="ECO:0000313" key="4">
    <source>
        <dbReference type="Proteomes" id="UP000199559"/>
    </source>
</evidence>
<dbReference type="InterPro" id="IPR011006">
    <property type="entry name" value="CheY-like_superfamily"/>
</dbReference>
<dbReference type="GO" id="GO:0000160">
    <property type="term" value="P:phosphorelay signal transduction system"/>
    <property type="evidence" value="ECO:0007669"/>
    <property type="project" value="InterPro"/>
</dbReference>
<protein>
    <submittedName>
        <fullName evidence="3">DNA-binding response regulator, NarL/FixJ family, contains REC and HTH domains</fullName>
    </submittedName>
</protein>
<keyword evidence="3" id="KW-0238">DNA-binding</keyword>
<dbReference type="Proteomes" id="UP000199559">
    <property type="component" value="Unassembled WGS sequence"/>
</dbReference>
<dbReference type="PROSITE" id="PS50110">
    <property type="entry name" value="RESPONSE_REGULATORY"/>
    <property type="match status" value="1"/>
</dbReference>
<dbReference type="SUPFAM" id="SSF52172">
    <property type="entry name" value="CheY-like"/>
    <property type="match status" value="1"/>
</dbReference>
<dbReference type="Pfam" id="PF00072">
    <property type="entry name" value="Response_reg"/>
    <property type="match status" value="1"/>
</dbReference>
<dbReference type="RefSeq" id="WP_090838926.1">
    <property type="nucleotide sequence ID" value="NZ_FORM01000003.1"/>
</dbReference>
<keyword evidence="4" id="KW-1185">Reference proteome</keyword>
<dbReference type="SMART" id="SM00448">
    <property type="entry name" value="REC"/>
    <property type="match status" value="1"/>
</dbReference>
<dbReference type="CDD" id="cd00156">
    <property type="entry name" value="REC"/>
    <property type="match status" value="1"/>
</dbReference>
<organism evidence="3 4">
    <name type="scientific">Olleya namhaensis</name>
    <dbReference type="NCBI Taxonomy" id="1144750"/>
    <lineage>
        <taxon>Bacteria</taxon>
        <taxon>Pseudomonadati</taxon>
        <taxon>Bacteroidota</taxon>
        <taxon>Flavobacteriia</taxon>
        <taxon>Flavobacteriales</taxon>
        <taxon>Flavobacteriaceae</taxon>
    </lineage>
</organism>
<dbReference type="AlphaFoldDB" id="A0A1I3MU65"/>
<sequence length="221" mass="24992">MTKTTSILLVDDHPLIIEAYTSSLEIFENKNPNYKIKINSSNCCQSTLDLLENNIYDIVFLDVRIPPSKDRKFKSGEDIANYITKKYKDTKIVMITGHYDLFTLGNILQNINPVGLLFKGDVNQEVLSSALNSILNEAPFYSDTILKLLRKNISSKIILDKTDKLLLFEISKGKKTKELSKTVPLSVGGIEKRKRQLKDLFGTSNKDDDELIKSALNKGFL</sequence>
<name>A0A1I3MU65_9FLAO</name>